<comment type="caution">
    <text evidence="2">The sequence shown here is derived from an EMBL/GenBank/DDBJ whole genome shotgun (WGS) entry which is preliminary data.</text>
</comment>
<gene>
    <name evidence="2" type="ORF">ACFP3J_37980</name>
</gene>
<feature type="compositionally biased region" description="Low complexity" evidence="1">
    <location>
        <begin position="809"/>
        <end position="821"/>
    </location>
</feature>
<evidence type="ECO:0000256" key="1">
    <source>
        <dbReference type="SAM" id="MobiDB-lite"/>
    </source>
</evidence>
<dbReference type="InterPro" id="IPR031325">
    <property type="entry name" value="RHS_repeat"/>
</dbReference>
<dbReference type="Gene3D" id="2.180.10.10">
    <property type="entry name" value="RHS repeat-associated core"/>
    <property type="match status" value="1"/>
</dbReference>
<reference evidence="3" key="1">
    <citation type="journal article" date="2019" name="Int. J. Syst. Evol. Microbiol.">
        <title>The Global Catalogue of Microorganisms (GCM) 10K type strain sequencing project: providing services to taxonomists for standard genome sequencing and annotation.</title>
        <authorList>
            <consortium name="The Broad Institute Genomics Platform"/>
            <consortium name="The Broad Institute Genome Sequencing Center for Infectious Disease"/>
            <person name="Wu L."/>
            <person name="Ma J."/>
        </authorList>
    </citation>
    <scope>NUCLEOTIDE SEQUENCE [LARGE SCALE GENOMIC DNA]</scope>
    <source>
        <strain evidence="3">KCTC 5701</strain>
    </source>
</reference>
<dbReference type="PANTHER" id="PTHR32305:SF17">
    <property type="entry name" value="TRNA NUCLEASE WAPA"/>
    <property type="match status" value="1"/>
</dbReference>
<feature type="non-terminal residue" evidence="2">
    <location>
        <position position="841"/>
    </location>
</feature>
<feature type="region of interest" description="Disordered" evidence="1">
    <location>
        <begin position="211"/>
        <end position="240"/>
    </location>
</feature>
<feature type="region of interest" description="Disordered" evidence="1">
    <location>
        <begin position="454"/>
        <end position="480"/>
    </location>
</feature>
<name>A0ABW0WY75_STRNO</name>
<evidence type="ECO:0000313" key="2">
    <source>
        <dbReference type="EMBL" id="MFC5661225.1"/>
    </source>
</evidence>
<dbReference type="EMBL" id="JBHSOE010000169">
    <property type="protein sequence ID" value="MFC5661225.1"/>
    <property type="molecule type" value="Genomic_DNA"/>
</dbReference>
<dbReference type="NCBIfam" id="TIGR01643">
    <property type="entry name" value="YD_repeat_2x"/>
    <property type="match status" value="1"/>
</dbReference>
<dbReference type="Proteomes" id="UP001596065">
    <property type="component" value="Unassembled WGS sequence"/>
</dbReference>
<feature type="compositionally biased region" description="Low complexity" evidence="1">
    <location>
        <begin position="458"/>
        <end position="474"/>
    </location>
</feature>
<feature type="region of interest" description="Disordered" evidence="1">
    <location>
        <begin position="803"/>
        <end position="841"/>
    </location>
</feature>
<feature type="compositionally biased region" description="Polar residues" evidence="1">
    <location>
        <begin position="218"/>
        <end position="230"/>
    </location>
</feature>
<feature type="region of interest" description="Disordered" evidence="1">
    <location>
        <begin position="371"/>
        <end position="405"/>
    </location>
</feature>
<evidence type="ECO:0000313" key="3">
    <source>
        <dbReference type="Proteomes" id="UP001596065"/>
    </source>
</evidence>
<accession>A0ABW0WY75</accession>
<feature type="non-terminal residue" evidence="2">
    <location>
        <position position="1"/>
    </location>
</feature>
<proteinExistence type="predicted"/>
<keyword evidence="3" id="KW-1185">Reference proteome</keyword>
<dbReference type="PANTHER" id="PTHR32305">
    <property type="match status" value="1"/>
</dbReference>
<organism evidence="2 3">
    <name type="scientific">Streptomyces nogalater</name>
    <dbReference type="NCBI Taxonomy" id="38314"/>
    <lineage>
        <taxon>Bacteria</taxon>
        <taxon>Bacillati</taxon>
        <taxon>Actinomycetota</taxon>
        <taxon>Actinomycetes</taxon>
        <taxon>Kitasatosporales</taxon>
        <taxon>Streptomycetaceae</taxon>
        <taxon>Streptomyces</taxon>
    </lineage>
</organism>
<dbReference type="Pfam" id="PF05593">
    <property type="entry name" value="RHS_repeat"/>
    <property type="match status" value="1"/>
</dbReference>
<protein>
    <submittedName>
        <fullName evidence="2">RHS repeat-associated core domain-containing protein</fullName>
    </submittedName>
</protein>
<dbReference type="InterPro" id="IPR006530">
    <property type="entry name" value="YD"/>
</dbReference>
<dbReference type="InterPro" id="IPR050708">
    <property type="entry name" value="T6SS_VgrG/RHS"/>
</dbReference>
<sequence>TVTGIKAGQITDAEQYAGFTREAVTYDGTDEVGGTVNDPWSKRTATQHKSYADTEAYYVRTAATHTRTRITSKLTPYDRVTTVKTTYDDYGMATTVEDQGDDAVTGDEKCTRTWYARNDDKGINSLVSRSRTVAATCATADSALDLPADSTRPGDVIADTATVYDDPTATAWTPSQKPLKGDVTWTGRAKGYGTDDTPTWQKLSRTTYDDLGRPKAVTDTNDLPVASTTYDPADSGPLTSTTVEDAKTYKTTQNLDFATGAALKVTDPNGKVTESEYDSLGRITKLWLPNRLTVLDKTPNYVYTYHLTSTDMSWVSTGTIKHDGSGYNTVYEFYDSLLRSRQVQAPTPQGGRLVSLTEYDARGLAVSQQSDIWDSTAPPGPTAVEVSGGQAPLQTDTTYDGAARPKKAETKIHGVTRWTTDTTYTGDTVATTAPTGGQAVAVTTNALGQTTQRREYAGPTPTGTDFTTTDYTYTPAGQQKTVTGPDQTKWSYTYDLFGRQVTATDPDKGKNATEYNDLDQVVSTTPNDDTSKKLLYEYDQLGRKTGMWQKDKTDANKLAAWSFDQLAKGQQDTATRYDGGVTGKAYTDKVTAYDAMYHVTAHQLLLPDSEPLVSGGHVAKTLSFTTGYNLDGSISQYSAPAVGGLPSEGVSYTFNALGQQVTAKGTTGYLHGAAFSPQGDLRQLTLGMDGTSSAKKAYLNWDYEEGTRRLTRSYVTDDVHGYMPQELKFTQDDAGNVTSITDATTLGGTAKADNQCFTYDGNRRLAEAWTPKTADCASSGRTLANLDGAAPYWTSYTYTGAGQRKTETQHTTTGDKTTTYTYNDPADTKPHTLDKTTGTRT</sequence>